<feature type="compositionally biased region" description="Polar residues" evidence="1">
    <location>
        <begin position="267"/>
        <end position="289"/>
    </location>
</feature>
<evidence type="ECO:0000256" key="1">
    <source>
        <dbReference type="SAM" id="MobiDB-lite"/>
    </source>
</evidence>
<dbReference type="Proteomes" id="UP000748756">
    <property type="component" value="Unassembled WGS sequence"/>
</dbReference>
<feature type="region of interest" description="Disordered" evidence="1">
    <location>
        <begin position="71"/>
        <end position="154"/>
    </location>
</feature>
<feature type="compositionally biased region" description="Polar residues" evidence="1">
    <location>
        <begin position="627"/>
        <end position="636"/>
    </location>
</feature>
<feature type="compositionally biased region" description="Acidic residues" evidence="1">
    <location>
        <begin position="234"/>
        <end position="245"/>
    </location>
</feature>
<accession>A0A9P5VE02</accession>
<proteinExistence type="predicted"/>
<feature type="region of interest" description="Disordered" evidence="1">
    <location>
        <begin position="258"/>
        <end position="322"/>
    </location>
</feature>
<reference evidence="2" key="1">
    <citation type="journal article" date="2020" name="Fungal Divers.">
        <title>Resolving the Mortierellaceae phylogeny through synthesis of multi-gene phylogenetics and phylogenomics.</title>
        <authorList>
            <person name="Vandepol N."/>
            <person name="Liber J."/>
            <person name="Desiro A."/>
            <person name="Na H."/>
            <person name="Kennedy M."/>
            <person name="Barry K."/>
            <person name="Grigoriev I.V."/>
            <person name="Miller A.N."/>
            <person name="O'Donnell K."/>
            <person name="Stajich J.E."/>
            <person name="Bonito G."/>
        </authorList>
    </citation>
    <scope>NUCLEOTIDE SEQUENCE</scope>
    <source>
        <strain evidence="2">NRRL 6426</strain>
    </source>
</reference>
<gene>
    <name evidence="2" type="ORF">BG015_011183</name>
</gene>
<evidence type="ECO:0000313" key="2">
    <source>
        <dbReference type="EMBL" id="KAF9155045.1"/>
    </source>
</evidence>
<feature type="compositionally biased region" description="Low complexity" evidence="1">
    <location>
        <begin position="175"/>
        <end position="185"/>
    </location>
</feature>
<feature type="compositionally biased region" description="Low complexity" evidence="1">
    <location>
        <begin position="86"/>
        <end position="95"/>
    </location>
</feature>
<feature type="compositionally biased region" description="Low complexity" evidence="1">
    <location>
        <begin position="103"/>
        <end position="117"/>
    </location>
</feature>
<organism evidence="2 3">
    <name type="scientific">Linnemannia schmuckeri</name>
    <dbReference type="NCBI Taxonomy" id="64567"/>
    <lineage>
        <taxon>Eukaryota</taxon>
        <taxon>Fungi</taxon>
        <taxon>Fungi incertae sedis</taxon>
        <taxon>Mucoromycota</taxon>
        <taxon>Mortierellomycotina</taxon>
        <taxon>Mortierellomycetes</taxon>
        <taxon>Mortierellales</taxon>
        <taxon>Mortierellaceae</taxon>
        <taxon>Linnemannia</taxon>
    </lineage>
</organism>
<evidence type="ECO:0000313" key="3">
    <source>
        <dbReference type="Proteomes" id="UP000748756"/>
    </source>
</evidence>
<keyword evidence="3" id="KW-1185">Reference proteome</keyword>
<feature type="compositionally biased region" description="Low complexity" evidence="1">
    <location>
        <begin position="132"/>
        <end position="144"/>
    </location>
</feature>
<dbReference type="EMBL" id="JAAAUQ010000085">
    <property type="protein sequence ID" value="KAF9155045.1"/>
    <property type="molecule type" value="Genomic_DNA"/>
</dbReference>
<feature type="compositionally biased region" description="Low complexity" evidence="1">
    <location>
        <begin position="294"/>
        <end position="314"/>
    </location>
</feature>
<feature type="region of interest" description="Disordered" evidence="1">
    <location>
        <begin position="166"/>
        <end position="245"/>
    </location>
</feature>
<feature type="compositionally biased region" description="Polar residues" evidence="1">
    <location>
        <begin position="585"/>
        <end position="594"/>
    </location>
</feature>
<dbReference type="OrthoDB" id="21608at2759"/>
<feature type="region of interest" description="Disordered" evidence="1">
    <location>
        <begin position="505"/>
        <end position="644"/>
    </location>
</feature>
<name>A0A9P5VE02_9FUNG</name>
<comment type="caution">
    <text evidence="2">The sequence shown here is derived from an EMBL/GenBank/DDBJ whole genome shotgun (WGS) entry which is preliminary data.</text>
</comment>
<protein>
    <submittedName>
        <fullName evidence="2">Uncharacterized protein</fullName>
    </submittedName>
</protein>
<dbReference type="AlphaFoldDB" id="A0A9P5VE02"/>
<sequence>MGRPTSRDFEGELVLKFKALFDKIVDGVNKENPSYPFDFERFVDSFNTDDYITKQVFEYLVKEAARNYRRSNPYDRIPPFPRPPTIHHTAPSIAPGAGGAGGASSPYTSLSSSLSSLAFDNPQQHHERIHSEGSQSEGEQTGVSSSGGVGTSTAVGSSITTAVRGGLQRSLIPNSTAASGSTSRTGRFHRSWDQGTTGPDLEILTQMFNRSRERRSRERTVTLGSRQSPLLENDNTDDSDTSDDSIYESLTHTRSIMGTMHDLDPSPTHSPGRNTSQSTASRPSNSVSFAQLYPPLSASPSSPTTFASPPSSHSPFPPPSFWDSSTAVRADRLQRMSRYVFDDSGTARLRQPGYISSFRHNWRQHNRRLERYRASASLLDTLSGAGGGGQFSSSSALPAQPSIAIPSLSRRADQSTTTTSATGTLSAVRSGRRLSDPLITSRSESTSLFSGRETVRGAREFVAQPEDDRYTSFAEASRRGRAALRGAALSLEATMDDIRVVRNRRYGPEGSTNATSSSSSSSSGTARPHSSDSAPSTALVAPVSSTSTPTVGHAAPLDDNCEPEETASASSSAIGGRPSEESVVASLSMTATRESTGRRASMTPTRPDSPYPTVDNIRADSPYPEVSDNSNNNRASSPYPEGEV</sequence>